<keyword evidence="1" id="KW-0732">Signal</keyword>
<dbReference type="AlphaFoldDB" id="A0A147BAG4"/>
<evidence type="ECO:0000256" key="1">
    <source>
        <dbReference type="SAM" id="SignalP"/>
    </source>
</evidence>
<evidence type="ECO:0000313" key="2">
    <source>
        <dbReference type="EMBL" id="JAR87766.1"/>
    </source>
</evidence>
<sequence>MCRRRLLLVCVCFQGMPAQVSSFPRMRQVFVYRVGFLSLGHAEKQKFSNAADWASGRVGTLRQKRCKEPQRTANKKSIPRDSCRWCTVAGDSS</sequence>
<organism evidence="2">
    <name type="scientific">Ixodes ricinus</name>
    <name type="common">Common tick</name>
    <name type="synonym">Acarus ricinus</name>
    <dbReference type="NCBI Taxonomy" id="34613"/>
    <lineage>
        <taxon>Eukaryota</taxon>
        <taxon>Metazoa</taxon>
        <taxon>Ecdysozoa</taxon>
        <taxon>Arthropoda</taxon>
        <taxon>Chelicerata</taxon>
        <taxon>Arachnida</taxon>
        <taxon>Acari</taxon>
        <taxon>Parasitiformes</taxon>
        <taxon>Ixodida</taxon>
        <taxon>Ixodoidea</taxon>
        <taxon>Ixodidae</taxon>
        <taxon>Ixodinae</taxon>
        <taxon>Ixodes</taxon>
    </lineage>
</organism>
<feature type="signal peptide" evidence="1">
    <location>
        <begin position="1"/>
        <end position="22"/>
    </location>
</feature>
<reference evidence="2" key="1">
    <citation type="journal article" date="2018" name="PLoS Negl. Trop. Dis.">
        <title>Sialome diversity of ticks revealed by RNAseq of single tick salivary glands.</title>
        <authorList>
            <person name="Perner J."/>
            <person name="Kropackova S."/>
            <person name="Kopacek P."/>
            <person name="Ribeiro J.M."/>
        </authorList>
    </citation>
    <scope>NUCLEOTIDE SEQUENCE</scope>
    <source>
        <strain evidence="2">Siblings of single egg batch collected in Ceske Budejovice</strain>
        <tissue evidence="2">Salivary glands</tissue>
    </source>
</reference>
<proteinExistence type="predicted"/>
<dbReference type="EMBL" id="GEGO01007638">
    <property type="protein sequence ID" value="JAR87766.1"/>
    <property type="molecule type" value="Transcribed_RNA"/>
</dbReference>
<protein>
    <submittedName>
        <fullName evidence="2">Putative secreted protein</fullName>
    </submittedName>
</protein>
<accession>A0A147BAG4</accession>
<feature type="chain" id="PRO_5007541877" evidence="1">
    <location>
        <begin position="23"/>
        <end position="93"/>
    </location>
</feature>
<name>A0A147BAG4_IXORI</name>